<dbReference type="PRINTS" id="PR00987">
    <property type="entry name" value="TRNASYNTHGLU"/>
</dbReference>
<dbReference type="InterPro" id="IPR004527">
    <property type="entry name" value="Glu-tRNA-ligase_bac/mito"/>
</dbReference>
<dbReference type="Gene3D" id="1.10.10.350">
    <property type="match status" value="1"/>
</dbReference>
<keyword evidence="2 8" id="KW-0963">Cytoplasm</keyword>
<dbReference type="InterPro" id="IPR014729">
    <property type="entry name" value="Rossmann-like_a/b/a_fold"/>
</dbReference>
<evidence type="ECO:0000313" key="11">
    <source>
        <dbReference type="EMBL" id="QNB47422.1"/>
    </source>
</evidence>
<dbReference type="SUPFAM" id="SSF48163">
    <property type="entry name" value="An anticodon-binding domain of class I aminoacyl-tRNA synthetases"/>
    <property type="match status" value="1"/>
</dbReference>
<dbReference type="InterPro" id="IPR000924">
    <property type="entry name" value="Glu/Gln-tRNA-synth"/>
</dbReference>
<dbReference type="EMBL" id="CP045798">
    <property type="protein sequence ID" value="QNB47422.1"/>
    <property type="molecule type" value="Genomic_DNA"/>
</dbReference>
<dbReference type="InterPro" id="IPR033910">
    <property type="entry name" value="GluRS_core"/>
</dbReference>
<keyword evidence="4 8" id="KW-0547">Nucleotide-binding</keyword>
<dbReference type="OrthoDB" id="9807503at2"/>
<dbReference type="InterPro" id="IPR049940">
    <property type="entry name" value="GluQ/Sye"/>
</dbReference>
<evidence type="ECO:0000256" key="6">
    <source>
        <dbReference type="ARBA" id="ARBA00022917"/>
    </source>
</evidence>
<comment type="subcellular location">
    <subcellularLocation>
        <location evidence="8">Cytoplasm</location>
    </subcellularLocation>
</comment>
<dbReference type="CDD" id="cd00808">
    <property type="entry name" value="GluRS_core"/>
    <property type="match status" value="1"/>
</dbReference>
<comment type="function">
    <text evidence="8">Catalyzes the attachment of glutamate to tRNA(Glu) in a two-step reaction: glutamate is first activated by ATP to form Glu-AMP and then transferred to the acceptor end of tRNA(Glu).</text>
</comment>
<dbReference type="InterPro" id="IPR020752">
    <property type="entry name" value="Glu-tRNA-synth_I_codon-bd_sub1"/>
</dbReference>
<dbReference type="Gene3D" id="3.40.50.620">
    <property type="entry name" value="HUPs"/>
    <property type="match status" value="1"/>
</dbReference>
<dbReference type="KEGG" id="tfr:BR63_14685"/>
<dbReference type="InterPro" id="IPR008925">
    <property type="entry name" value="aa_tRNA-synth_I_cd-bd_sf"/>
</dbReference>
<dbReference type="InterPro" id="IPR001412">
    <property type="entry name" value="aa-tRNA-synth_I_CS"/>
</dbReference>
<comment type="similarity">
    <text evidence="1 8">Belongs to the class-I aminoacyl-tRNA synthetase family. Glutamate--tRNA ligase type 1 subfamily.</text>
</comment>
<evidence type="ECO:0000256" key="2">
    <source>
        <dbReference type="ARBA" id="ARBA00022490"/>
    </source>
</evidence>
<evidence type="ECO:0000256" key="7">
    <source>
        <dbReference type="ARBA" id="ARBA00023146"/>
    </source>
</evidence>
<evidence type="ECO:0000259" key="10">
    <source>
        <dbReference type="Pfam" id="PF19269"/>
    </source>
</evidence>
<evidence type="ECO:0000313" key="12">
    <source>
        <dbReference type="Proteomes" id="UP000515847"/>
    </source>
</evidence>
<keyword evidence="12" id="KW-1185">Reference proteome</keyword>
<dbReference type="AlphaFoldDB" id="A0A7G6E5R8"/>
<dbReference type="InterPro" id="IPR045462">
    <property type="entry name" value="aa-tRNA-synth_I_cd-bd"/>
</dbReference>
<keyword evidence="6 8" id="KW-0648">Protein biosynthesis</keyword>
<dbReference type="Proteomes" id="UP000515847">
    <property type="component" value="Chromosome"/>
</dbReference>
<dbReference type="GO" id="GO:0005524">
    <property type="term" value="F:ATP binding"/>
    <property type="evidence" value="ECO:0007669"/>
    <property type="project" value="UniProtKB-UniRule"/>
</dbReference>
<name>A0A7G6E5R8_THEFR</name>
<reference evidence="11 12" key="1">
    <citation type="journal article" date="2019" name="Front. Microbiol.">
        <title>Thermoanaerosceptrum fracticalcis gen. nov. sp. nov., a Novel Fumarate-Fermenting Microorganism From a Deep Fractured Carbonate Aquifer of the US Great Basin.</title>
        <authorList>
            <person name="Hamilton-Brehm S.D."/>
            <person name="Stewart L.E."/>
            <person name="Zavarin M."/>
            <person name="Caldwell M."/>
            <person name="Lawson P.A."/>
            <person name="Onstott T.C."/>
            <person name="Grzymski J."/>
            <person name="Neveux I."/>
            <person name="Lollar B.S."/>
            <person name="Russell C.E."/>
            <person name="Moser D.P."/>
        </authorList>
    </citation>
    <scope>NUCLEOTIDE SEQUENCE [LARGE SCALE GENOMIC DNA]</scope>
    <source>
        <strain evidence="11 12">DRI-13</strain>
    </source>
</reference>
<evidence type="ECO:0000256" key="5">
    <source>
        <dbReference type="ARBA" id="ARBA00022840"/>
    </source>
</evidence>
<accession>A0A7G6E5R8</accession>
<evidence type="ECO:0000256" key="8">
    <source>
        <dbReference type="HAMAP-Rule" id="MF_00022"/>
    </source>
</evidence>
<dbReference type="Gene3D" id="1.10.8.70">
    <property type="entry name" value="Glutamate-tRNA synthetase, class I, anticodon-binding domain 1"/>
    <property type="match status" value="1"/>
</dbReference>
<dbReference type="GO" id="GO:0000049">
    <property type="term" value="F:tRNA binding"/>
    <property type="evidence" value="ECO:0007669"/>
    <property type="project" value="InterPro"/>
</dbReference>
<sequence>MLEEIRVRFAPSPTGPLHIGGARSALFNFLYAKGAGGKFIIRIEDTDLERSSRESEENILDSLRWLGITWDEGPDNGGPYGPYRQTERLGLYQEYTQKLLEQGKAYYCYCSEEELEAERQEQMARGETPRYSGKCCKLSPAERTKLEEEGRKPVIRFRVPENRDIIINDLVRGQVVFESNGIGDFVIVKSDGIPTYNYAVVIDDTTMKISHVIRAEEHLSNTPRQVLLYEALGFKVPFFAHISLILGKDRSKMSKRHGATSVVQYKELGYLPEAVVNFLALLGWSPVGEEEIFSMEELKEQFALERVAKNPAVFDMDKLRWINGIYIRKTPVERLATLALPFLQKAGYVSASPTPAELNWTQLVVAALQEKLSTLSEIVDHMDILAGETVQIENEEAAQILKEETFPLVIKTFREKIMSLPELTPDVVKPLLKAITKELKLGGKQVYMPIRIALTGQMHGPELFYLIPILGKELSLKRIHSVTSQAGISID</sequence>
<feature type="short sequence motif" description="'HIGH' region" evidence="8">
    <location>
        <begin position="11"/>
        <end position="21"/>
    </location>
</feature>
<keyword evidence="7 8" id="KW-0030">Aminoacyl-tRNA synthetase</keyword>
<dbReference type="PROSITE" id="PS00178">
    <property type="entry name" value="AA_TRNA_LIGASE_I"/>
    <property type="match status" value="1"/>
</dbReference>
<evidence type="ECO:0000256" key="4">
    <source>
        <dbReference type="ARBA" id="ARBA00022741"/>
    </source>
</evidence>
<comment type="subunit">
    <text evidence="8">Monomer.</text>
</comment>
<dbReference type="NCBIfam" id="TIGR00464">
    <property type="entry name" value="gltX_bact"/>
    <property type="match status" value="1"/>
</dbReference>
<comment type="caution">
    <text evidence="8">Lacks conserved residue(s) required for the propagation of feature annotation.</text>
</comment>
<proteinExistence type="inferred from homology"/>
<evidence type="ECO:0000256" key="3">
    <source>
        <dbReference type="ARBA" id="ARBA00022598"/>
    </source>
</evidence>
<evidence type="ECO:0000256" key="1">
    <source>
        <dbReference type="ARBA" id="ARBA00007894"/>
    </source>
</evidence>
<feature type="short sequence motif" description="'KMSKS' region" evidence="8">
    <location>
        <begin position="252"/>
        <end position="256"/>
    </location>
</feature>
<dbReference type="FunFam" id="1.10.10.350:FF:000002">
    <property type="entry name" value="Glutamate--tRNA ligase"/>
    <property type="match status" value="1"/>
</dbReference>
<dbReference type="FunFam" id="3.40.50.620:FF:000045">
    <property type="entry name" value="Glutamate--tRNA ligase, mitochondrial"/>
    <property type="match status" value="1"/>
</dbReference>
<dbReference type="GO" id="GO:0005829">
    <property type="term" value="C:cytosol"/>
    <property type="evidence" value="ECO:0007669"/>
    <property type="project" value="TreeGrafter"/>
</dbReference>
<organism evidence="11 12">
    <name type="scientific">Thermanaerosceptrum fracticalcis</name>
    <dbReference type="NCBI Taxonomy" id="1712410"/>
    <lineage>
        <taxon>Bacteria</taxon>
        <taxon>Bacillati</taxon>
        <taxon>Bacillota</taxon>
        <taxon>Clostridia</taxon>
        <taxon>Eubacteriales</taxon>
        <taxon>Peptococcaceae</taxon>
        <taxon>Thermanaerosceptrum</taxon>
    </lineage>
</organism>
<comment type="catalytic activity">
    <reaction evidence="8">
        <text>tRNA(Glu) + L-glutamate + ATP = L-glutamyl-tRNA(Glu) + AMP + diphosphate</text>
        <dbReference type="Rhea" id="RHEA:23540"/>
        <dbReference type="Rhea" id="RHEA-COMP:9663"/>
        <dbReference type="Rhea" id="RHEA-COMP:9680"/>
        <dbReference type="ChEBI" id="CHEBI:29985"/>
        <dbReference type="ChEBI" id="CHEBI:30616"/>
        <dbReference type="ChEBI" id="CHEBI:33019"/>
        <dbReference type="ChEBI" id="CHEBI:78442"/>
        <dbReference type="ChEBI" id="CHEBI:78520"/>
        <dbReference type="ChEBI" id="CHEBI:456215"/>
        <dbReference type="EC" id="6.1.1.17"/>
    </reaction>
</comment>
<feature type="domain" description="Glutamyl/glutaminyl-tRNA synthetase class Ib catalytic" evidence="9">
    <location>
        <begin position="4"/>
        <end position="321"/>
    </location>
</feature>
<dbReference type="InterPro" id="IPR020751">
    <property type="entry name" value="aa-tRNA-synth_I_codon-bd_sub2"/>
</dbReference>
<dbReference type="PANTHER" id="PTHR43311">
    <property type="entry name" value="GLUTAMATE--TRNA LIGASE"/>
    <property type="match status" value="1"/>
</dbReference>
<dbReference type="Pfam" id="PF00749">
    <property type="entry name" value="tRNA-synt_1c"/>
    <property type="match status" value="1"/>
</dbReference>
<gene>
    <name evidence="8" type="primary">gltX</name>
    <name evidence="11" type="ORF">BR63_14685</name>
</gene>
<dbReference type="PANTHER" id="PTHR43311:SF2">
    <property type="entry name" value="GLUTAMATE--TRNA LIGASE, MITOCHONDRIAL-RELATED"/>
    <property type="match status" value="1"/>
</dbReference>
<keyword evidence="3 8" id="KW-0436">Ligase</keyword>
<dbReference type="Pfam" id="PF19269">
    <property type="entry name" value="Anticodon_2"/>
    <property type="match status" value="1"/>
</dbReference>
<protein>
    <recommendedName>
        <fullName evidence="8">Glutamate--tRNA ligase</fullName>
        <ecNumber evidence="8">6.1.1.17</ecNumber>
    </recommendedName>
    <alternativeName>
        <fullName evidence="8">Glutamyl-tRNA synthetase</fullName>
        <shortName evidence="8">GluRS</shortName>
    </alternativeName>
</protein>
<feature type="domain" description="Aminoacyl-tRNA synthetase class I anticodon-binding" evidence="10">
    <location>
        <begin position="334"/>
        <end position="481"/>
    </location>
</feature>
<dbReference type="HAMAP" id="MF_00022">
    <property type="entry name" value="Glu_tRNA_synth_type1"/>
    <property type="match status" value="1"/>
</dbReference>
<keyword evidence="5 8" id="KW-0067">ATP-binding</keyword>
<dbReference type="GO" id="GO:0006424">
    <property type="term" value="P:glutamyl-tRNA aminoacylation"/>
    <property type="evidence" value="ECO:0007669"/>
    <property type="project" value="UniProtKB-UniRule"/>
</dbReference>
<evidence type="ECO:0000259" key="9">
    <source>
        <dbReference type="Pfam" id="PF00749"/>
    </source>
</evidence>
<feature type="binding site" evidence="8">
    <location>
        <position position="255"/>
    </location>
    <ligand>
        <name>ATP</name>
        <dbReference type="ChEBI" id="CHEBI:30616"/>
    </ligand>
</feature>
<dbReference type="EC" id="6.1.1.17" evidence="8"/>
<dbReference type="InterPro" id="IPR020058">
    <property type="entry name" value="Glu/Gln-tRNA-synth_Ib_cat-dom"/>
</dbReference>
<dbReference type="GO" id="GO:0008270">
    <property type="term" value="F:zinc ion binding"/>
    <property type="evidence" value="ECO:0007669"/>
    <property type="project" value="InterPro"/>
</dbReference>
<dbReference type="GO" id="GO:0004818">
    <property type="term" value="F:glutamate-tRNA ligase activity"/>
    <property type="evidence" value="ECO:0007669"/>
    <property type="project" value="UniProtKB-UniRule"/>
</dbReference>
<dbReference type="SUPFAM" id="SSF52374">
    <property type="entry name" value="Nucleotidylyl transferase"/>
    <property type="match status" value="1"/>
</dbReference>